<dbReference type="EMBL" id="JACVVK020000184">
    <property type="protein sequence ID" value="KAK7486084.1"/>
    <property type="molecule type" value="Genomic_DNA"/>
</dbReference>
<accession>A0ABD0KG48</accession>
<evidence type="ECO:0000313" key="2">
    <source>
        <dbReference type="Proteomes" id="UP001519460"/>
    </source>
</evidence>
<reference evidence="1 2" key="1">
    <citation type="journal article" date="2023" name="Sci. Data">
        <title>Genome assembly of the Korean intertidal mud-creeper Batillaria attramentaria.</title>
        <authorList>
            <person name="Patra A.K."/>
            <person name="Ho P.T."/>
            <person name="Jun S."/>
            <person name="Lee S.J."/>
            <person name="Kim Y."/>
            <person name="Won Y.J."/>
        </authorList>
    </citation>
    <scope>NUCLEOTIDE SEQUENCE [LARGE SCALE GENOMIC DNA]</scope>
    <source>
        <strain evidence="1">Wonlab-2016</strain>
    </source>
</reference>
<proteinExistence type="predicted"/>
<organism evidence="1 2">
    <name type="scientific">Batillaria attramentaria</name>
    <dbReference type="NCBI Taxonomy" id="370345"/>
    <lineage>
        <taxon>Eukaryota</taxon>
        <taxon>Metazoa</taxon>
        <taxon>Spiralia</taxon>
        <taxon>Lophotrochozoa</taxon>
        <taxon>Mollusca</taxon>
        <taxon>Gastropoda</taxon>
        <taxon>Caenogastropoda</taxon>
        <taxon>Sorbeoconcha</taxon>
        <taxon>Cerithioidea</taxon>
        <taxon>Batillariidae</taxon>
        <taxon>Batillaria</taxon>
    </lineage>
</organism>
<protein>
    <submittedName>
        <fullName evidence="1">Uncharacterized protein</fullName>
    </submittedName>
</protein>
<comment type="caution">
    <text evidence="1">The sequence shown here is derived from an EMBL/GenBank/DDBJ whole genome shotgun (WGS) entry which is preliminary data.</text>
</comment>
<dbReference type="Proteomes" id="UP001519460">
    <property type="component" value="Unassembled WGS sequence"/>
</dbReference>
<keyword evidence="2" id="KW-1185">Reference proteome</keyword>
<dbReference type="AlphaFoldDB" id="A0ABD0KG48"/>
<gene>
    <name evidence="1" type="ORF">BaRGS_00022693</name>
</gene>
<sequence>MATDAAATDMITKRPRTPNDQYTCLSKVQMENIKKKSDSSPHFFLQIPHYVKPGTHRFMDRYATNTSQYLFRGQPRSHPHCWLDDQWQRFPPAQHNTARLGASLRWGPEKQGYRTASHFDGEDVYRYLNIDMYKRHPTNMIGPVIQKHGRPAESYYHQLYPVTETWMGSSHKLNQTDVLQGIRPKPTAAYEQMAEEEKYKTLARKDKWPSYSEYTDRFTVHTRELPRINRKTSCVESPALMATGQHPTHGERYAQYSRLNIPTGWSYDYLKHLNTSTP</sequence>
<name>A0ABD0KG48_9CAEN</name>
<evidence type="ECO:0000313" key="1">
    <source>
        <dbReference type="EMBL" id="KAK7486084.1"/>
    </source>
</evidence>